<comment type="caution">
    <text evidence="1">The sequence shown here is derived from an EMBL/GenBank/DDBJ whole genome shotgun (WGS) entry which is preliminary data.</text>
</comment>
<gene>
    <name evidence="1" type="ORF">CKO31_12275</name>
</gene>
<reference evidence="1 2" key="1">
    <citation type="journal article" date="2020" name="Microorganisms">
        <title>Osmotic Adaptation and Compatible Solute Biosynthesis of Phototrophic Bacteria as Revealed from Genome Analyses.</title>
        <authorList>
            <person name="Imhoff J.F."/>
            <person name="Rahn T."/>
            <person name="Kunzel S."/>
            <person name="Keller A."/>
            <person name="Neulinger S.C."/>
        </authorList>
    </citation>
    <scope>NUCLEOTIDE SEQUENCE [LARGE SCALE GENOMIC DNA]</scope>
    <source>
        <strain evidence="1 2">DSM 6210</strain>
    </source>
</reference>
<dbReference type="InterPro" id="IPR035437">
    <property type="entry name" value="SNase_OB-fold_sf"/>
</dbReference>
<evidence type="ECO:0000313" key="2">
    <source>
        <dbReference type="Proteomes" id="UP000748752"/>
    </source>
</evidence>
<proteinExistence type="predicted"/>
<evidence type="ECO:0000313" key="1">
    <source>
        <dbReference type="EMBL" id="MBK1631504.1"/>
    </source>
</evidence>
<accession>A0ABS1CHX3</accession>
<name>A0ABS1CHX3_9GAMM</name>
<dbReference type="Gene3D" id="2.40.50.90">
    <property type="match status" value="1"/>
</dbReference>
<keyword evidence="2" id="KW-1185">Reference proteome</keyword>
<organism evidence="1 2">
    <name type="scientific">Thiohalocapsa halophila</name>
    <dbReference type="NCBI Taxonomy" id="69359"/>
    <lineage>
        <taxon>Bacteria</taxon>
        <taxon>Pseudomonadati</taxon>
        <taxon>Pseudomonadota</taxon>
        <taxon>Gammaproteobacteria</taxon>
        <taxon>Chromatiales</taxon>
        <taxon>Chromatiaceae</taxon>
        <taxon>Thiohalocapsa</taxon>
    </lineage>
</organism>
<dbReference type="SUPFAM" id="SSF50199">
    <property type="entry name" value="Staphylococcal nuclease"/>
    <property type="match status" value="1"/>
</dbReference>
<dbReference type="Proteomes" id="UP000748752">
    <property type="component" value="Unassembled WGS sequence"/>
</dbReference>
<protein>
    <submittedName>
        <fullName evidence="1">Nuclease-like protein</fullName>
    </submittedName>
</protein>
<dbReference type="EMBL" id="NRRV01000027">
    <property type="protein sequence ID" value="MBK1631504.1"/>
    <property type="molecule type" value="Genomic_DNA"/>
</dbReference>
<sequence length="153" mass="17317">MFLLLIVGTAAKAADFDFEGHAIVRDDGSLLIGNRTVHLFGIYMPETNRQCRRWISPVRCAERGVLALDFITEGFIRCIERRRNADGSIQATCWKDRTSFDPGLDLAAYLIERGWALALPGAPFEYQAMERIARARERGVWGFPVDSITQPQR</sequence>